<sequence>MLVSGVCQAYAVTPTSSAPSRATRQPRASARIQFVGSAIAGLFVGVASAVLGAEKVAALIGWDAMALVFGVWVWAAVWPLDPATTAKHAKSEDPGRGQADLVLLSAAVASLAGVGVVVFGAGHAHGAAQYSLAGLALFSVFVSWMLTHTIFALKYARLYYSSGAVGGISFNEDDDPQYSDFAYLAFTIGMTFQVSDTDIQAKQIRRTALRQALLSYPLGAVVIAATINLLSGLAK</sequence>
<dbReference type="Proteomes" id="UP000019485">
    <property type="component" value="Unassembled WGS sequence"/>
</dbReference>
<dbReference type="HOGENOM" id="CLU_098677_0_0_11"/>
<comment type="caution">
    <text evidence="2">The sequence shown here is derived from an EMBL/GenBank/DDBJ whole genome shotgun (WGS) entry which is preliminary data.</text>
</comment>
<keyword evidence="1" id="KW-0472">Membrane</keyword>
<keyword evidence="1" id="KW-0812">Transmembrane</keyword>
<reference evidence="2 3" key="1">
    <citation type="submission" date="2013-08" db="EMBL/GenBank/DDBJ databases">
        <authorList>
            <consortium name="DOE Joint Genome Institute"/>
            <person name="Eisen J."/>
            <person name="Huntemann M."/>
            <person name="Han J."/>
            <person name="Chen A."/>
            <person name="Kyrpides N."/>
            <person name="Mavromatis K."/>
            <person name="Markowitz V."/>
            <person name="Palaniappan K."/>
            <person name="Ivanova N."/>
            <person name="Schaumberg A."/>
            <person name="Pati A."/>
            <person name="Liolios K."/>
            <person name="Nordberg H.P."/>
            <person name="Cantor M.N."/>
            <person name="Hua S.X."/>
            <person name="Woyke T."/>
        </authorList>
    </citation>
    <scope>NUCLEOTIDE SEQUENCE [LARGE SCALE GENOMIC DNA]</scope>
    <source>
        <strain evidence="2 3">DSM 44927</strain>
    </source>
</reference>
<name>W9DWC6_9ACTN</name>
<dbReference type="EMBL" id="AZAN01000001">
    <property type="protein sequence ID" value="ETA71129.1"/>
    <property type="molecule type" value="Genomic_DNA"/>
</dbReference>
<proteinExistence type="predicted"/>
<dbReference type="RefSeq" id="WP_211244022.1">
    <property type="nucleotide sequence ID" value="NZ_KI632511.1"/>
</dbReference>
<evidence type="ECO:0000256" key="1">
    <source>
        <dbReference type="SAM" id="Phobius"/>
    </source>
</evidence>
<evidence type="ECO:0000313" key="2">
    <source>
        <dbReference type="EMBL" id="ETA71129.1"/>
    </source>
</evidence>
<feature type="transmembrane region" description="Helical" evidence="1">
    <location>
        <begin position="101"/>
        <end position="124"/>
    </location>
</feature>
<dbReference type="InterPro" id="IPR009781">
    <property type="entry name" value="DUF1345"/>
</dbReference>
<feature type="transmembrane region" description="Helical" evidence="1">
    <location>
        <begin position="130"/>
        <end position="153"/>
    </location>
</feature>
<feature type="transmembrane region" description="Helical" evidence="1">
    <location>
        <begin position="213"/>
        <end position="234"/>
    </location>
</feature>
<organism evidence="2 3">
    <name type="scientific">Actinospica robiniae DSM 44927</name>
    <dbReference type="NCBI Taxonomy" id="479430"/>
    <lineage>
        <taxon>Bacteria</taxon>
        <taxon>Bacillati</taxon>
        <taxon>Actinomycetota</taxon>
        <taxon>Actinomycetes</taxon>
        <taxon>Catenulisporales</taxon>
        <taxon>Actinospicaceae</taxon>
        <taxon>Actinospica</taxon>
    </lineage>
</organism>
<accession>W9DWC6</accession>
<feature type="transmembrane region" description="Helical" evidence="1">
    <location>
        <begin position="59"/>
        <end position="80"/>
    </location>
</feature>
<protein>
    <submittedName>
        <fullName evidence="2">Putative membrane protein</fullName>
    </submittedName>
</protein>
<gene>
    <name evidence="2" type="ORF">ActroDRAFT_0155</name>
</gene>
<keyword evidence="1" id="KW-1133">Transmembrane helix</keyword>
<evidence type="ECO:0000313" key="3">
    <source>
        <dbReference type="Proteomes" id="UP000019485"/>
    </source>
</evidence>
<keyword evidence="3" id="KW-1185">Reference proteome</keyword>
<dbReference type="AlphaFoldDB" id="W9DWC6"/>
<feature type="transmembrane region" description="Helical" evidence="1">
    <location>
        <begin position="34"/>
        <end position="53"/>
    </location>
</feature>
<dbReference type="PATRIC" id="fig|479430.3.peg.162"/>
<dbReference type="Pfam" id="PF07077">
    <property type="entry name" value="DUF1345"/>
    <property type="match status" value="1"/>
</dbReference>